<dbReference type="RefSeq" id="WP_169282648.1">
    <property type="nucleotide sequence ID" value="NZ_CP051680.1"/>
</dbReference>
<name>A0A7Z2VNX9_9BACL</name>
<dbReference type="AlphaFoldDB" id="A0A7Z2VNX9"/>
<gene>
    <name evidence="1" type="ORF">HH215_26690</name>
</gene>
<dbReference type="KEGG" id="cheb:HH215_26690"/>
<keyword evidence="2" id="KW-1185">Reference proteome</keyword>
<dbReference type="InterPro" id="IPR045397">
    <property type="entry name" value="TumE-like"/>
</dbReference>
<organism evidence="1 2">
    <name type="scientific">Cohnella herbarum</name>
    <dbReference type="NCBI Taxonomy" id="2728023"/>
    <lineage>
        <taxon>Bacteria</taxon>
        <taxon>Bacillati</taxon>
        <taxon>Bacillota</taxon>
        <taxon>Bacilli</taxon>
        <taxon>Bacillales</taxon>
        <taxon>Paenibacillaceae</taxon>
        <taxon>Cohnella</taxon>
    </lineage>
</organism>
<dbReference type="EMBL" id="CP051680">
    <property type="protein sequence ID" value="QJD86399.1"/>
    <property type="molecule type" value="Genomic_DNA"/>
</dbReference>
<sequence>MADFTLRDLEMTDIDSLIDIYPDLIDSVNYEEDEDREVNPQFIINFHDSTYLHCEESAKHPRGMKLGEFWYNWYNDDESLIMKFHNHHHNGPPSYITSFDPVHLHLKREAEDDNGNIHEHSTYQSLEQVLNFFRLISYVEKYKK</sequence>
<dbReference type="Proteomes" id="UP000502248">
    <property type="component" value="Chromosome"/>
</dbReference>
<evidence type="ECO:0000313" key="2">
    <source>
        <dbReference type="Proteomes" id="UP000502248"/>
    </source>
</evidence>
<accession>A0A7Z2VNX9</accession>
<protein>
    <submittedName>
        <fullName evidence="1">Uncharacterized protein</fullName>
    </submittedName>
</protein>
<dbReference type="Pfam" id="PF20126">
    <property type="entry name" value="TumE"/>
    <property type="match status" value="1"/>
</dbReference>
<proteinExistence type="predicted"/>
<evidence type="ECO:0000313" key="1">
    <source>
        <dbReference type="EMBL" id="QJD86399.1"/>
    </source>
</evidence>
<reference evidence="1 2" key="1">
    <citation type="submission" date="2020-04" db="EMBL/GenBank/DDBJ databases">
        <title>Genome sequencing of novel species.</title>
        <authorList>
            <person name="Heo J."/>
            <person name="Kim S.-J."/>
            <person name="Kim J.-S."/>
            <person name="Hong S.-B."/>
            <person name="Kwon S.-W."/>
        </authorList>
    </citation>
    <scope>NUCLEOTIDE SEQUENCE [LARGE SCALE GENOMIC DNA]</scope>
    <source>
        <strain evidence="1 2">MFER-1</strain>
    </source>
</reference>